<comment type="caution">
    <text evidence="2">The sequence shown here is derived from an EMBL/GenBank/DDBJ whole genome shotgun (WGS) entry which is preliminary data.</text>
</comment>
<evidence type="ECO:0008006" key="3">
    <source>
        <dbReference type="Google" id="ProtNLM"/>
    </source>
</evidence>
<dbReference type="InterPro" id="IPR024079">
    <property type="entry name" value="MetalloPept_cat_dom_sf"/>
</dbReference>
<evidence type="ECO:0000313" key="2">
    <source>
        <dbReference type="EMBL" id="GAG76591.1"/>
    </source>
</evidence>
<reference evidence="2" key="1">
    <citation type="journal article" date="2014" name="Front. Microbiol.">
        <title>High frequency of phylogenetically diverse reductive dehalogenase-homologous genes in deep subseafloor sedimentary metagenomes.</title>
        <authorList>
            <person name="Kawai M."/>
            <person name="Futagami T."/>
            <person name="Toyoda A."/>
            <person name="Takaki Y."/>
            <person name="Nishi S."/>
            <person name="Hori S."/>
            <person name="Arai W."/>
            <person name="Tsubouchi T."/>
            <person name="Morono Y."/>
            <person name="Uchiyama I."/>
            <person name="Ito T."/>
            <person name="Fujiyama A."/>
            <person name="Inagaki F."/>
            <person name="Takami H."/>
        </authorList>
    </citation>
    <scope>NUCLEOTIDE SEQUENCE</scope>
    <source>
        <strain evidence="2">Expedition CK06-06</strain>
    </source>
</reference>
<accession>X1BWQ2</accession>
<sequence length="282" mass="31840">MYQGKYSAVDINNTGKPVTVGGTGNIVENSDGSPVLFSEFVELIRREIPEAKAKPVPDRKTVPDHLKKYVIQDLPTKNYDRSEPSHVPEDIRPPLSAPDSDNPKNPAQHSGQSSLSRTDDGIPFSRSTDRWSYEHRAKNVPIVYNPLPDDGGLISLHDQYQMSYWNTYADIYQVMTATGNWAWENGRYDQAGFVNNATMIAQFGEGWGATTLAVCWSRWDYTGFSIEADIAMNPAYSWTVNDYSTYYNSNLFNADRTLLHEIGHSWGLQHQWTTLSVMNYAP</sequence>
<protein>
    <recommendedName>
        <fullName evidence="3">Peptidase M10 metallopeptidase domain-containing protein</fullName>
    </recommendedName>
</protein>
<feature type="non-terminal residue" evidence="2">
    <location>
        <position position="282"/>
    </location>
</feature>
<proteinExistence type="predicted"/>
<organism evidence="2">
    <name type="scientific">marine sediment metagenome</name>
    <dbReference type="NCBI Taxonomy" id="412755"/>
    <lineage>
        <taxon>unclassified sequences</taxon>
        <taxon>metagenomes</taxon>
        <taxon>ecological metagenomes</taxon>
    </lineage>
</organism>
<feature type="region of interest" description="Disordered" evidence="1">
    <location>
        <begin position="71"/>
        <end position="123"/>
    </location>
</feature>
<feature type="compositionally biased region" description="Basic and acidic residues" evidence="1">
    <location>
        <begin position="78"/>
        <end position="92"/>
    </location>
</feature>
<evidence type="ECO:0000256" key="1">
    <source>
        <dbReference type="SAM" id="MobiDB-lite"/>
    </source>
</evidence>
<dbReference type="GO" id="GO:0008237">
    <property type="term" value="F:metallopeptidase activity"/>
    <property type="evidence" value="ECO:0007669"/>
    <property type="project" value="InterPro"/>
</dbReference>
<gene>
    <name evidence="2" type="ORF">S01H4_25373</name>
</gene>
<feature type="compositionally biased region" description="Polar residues" evidence="1">
    <location>
        <begin position="103"/>
        <end position="116"/>
    </location>
</feature>
<name>X1BWQ2_9ZZZZ</name>
<dbReference type="SUPFAM" id="SSF55486">
    <property type="entry name" value="Metalloproteases ('zincins'), catalytic domain"/>
    <property type="match status" value="1"/>
</dbReference>
<dbReference type="Gene3D" id="3.40.390.10">
    <property type="entry name" value="Collagenase (Catalytic Domain)"/>
    <property type="match status" value="1"/>
</dbReference>
<dbReference type="AlphaFoldDB" id="X1BWQ2"/>
<dbReference type="EMBL" id="BART01012063">
    <property type="protein sequence ID" value="GAG76591.1"/>
    <property type="molecule type" value="Genomic_DNA"/>
</dbReference>